<dbReference type="InterPro" id="IPR006311">
    <property type="entry name" value="TAT_signal"/>
</dbReference>
<dbReference type="PANTHER" id="PTHR43649:SF30">
    <property type="entry name" value="ABC TRANSPORTER SUBSTRATE-BINDING PROTEIN"/>
    <property type="match status" value="1"/>
</dbReference>
<dbReference type="SUPFAM" id="SSF53850">
    <property type="entry name" value="Periplasmic binding protein-like II"/>
    <property type="match status" value="1"/>
</dbReference>
<name>A0A164L726_9NOCA</name>
<evidence type="ECO:0000313" key="3">
    <source>
        <dbReference type="Proteomes" id="UP000076512"/>
    </source>
</evidence>
<comment type="caution">
    <text evidence="2">The sequence shown here is derived from an EMBL/GenBank/DDBJ whole genome shotgun (WGS) entry which is preliminary data.</text>
</comment>
<keyword evidence="3" id="KW-1185">Reference proteome</keyword>
<gene>
    <name evidence="2" type="ORF">AWN90_37385</name>
</gene>
<reference evidence="2 3" key="1">
    <citation type="submission" date="2016-04" db="EMBL/GenBank/DDBJ databases">
        <authorList>
            <person name="Evans L.H."/>
            <person name="Alamgir A."/>
            <person name="Owens N."/>
            <person name="Weber N.D."/>
            <person name="Virtaneva K."/>
            <person name="Barbian K."/>
            <person name="Babar A."/>
            <person name="Rosenke K."/>
        </authorList>
    </citation>
    <scope>NUCLEOTIDE SEQUENCE [LARGE SCALE GENOMIC DNA]</scope>
    <source>
        <strain evidence="2 3">IFM 0406</strain>
    </source>
</reference>
<dbReference type="PROSITE" id="PS51318">
    <property type="entry name" value="TAT"/>
    <property type="match status" value="1"/>
</dbReference>
<sequence length="440" mass="47844">MLNRRALLGGAAALGASLALPGLSACGSDPNALTFFFQAAPNEAKVRMQIIEAFGRLHPEIKIQVQMSGPDPQQQILTYCAGGKCPDVLMQWESYSRFAELGVLYDLNRMLDKDPAYAARLHADSTPNLLETFQFRGGQYVLPEQWAGIFLYYNRKLFEEAGLKPPPGSWEHAWTFAEFLDAATALTKRDAAGSTTQWGFADAWPVPRWSAAIFGMNNGAPWFTPPIDPTHTNIDDDRFIEGFQFYADLSVKHRVAPLSADLQTISASMSALDLFTQGKAAMVLTGHWQYGGFVAAPDLDFDVTVLPVGPHGQGAKSDIGTTGLAIAAASPKKDLAWEFVKFATGPEGQQAVAASGLFVPALKSVRNSPDFAKAHTRIRNLEVLTGGPENSNHLPVSPMWPQVDAAFIRYSDRVLRGGAQASFFKQGPADELNRLLRGSV</sequence>
<dbReference type="Proteomes" id="UP000076512">
    <property type="component" value="Unassembled WGS sequence"/>
</dbReference>
<dbReference type="PROSITE" id="PS51257">
    <property type="entry name" value="PROKAR_LIPOPROTEIN"/>
    <property type="match status" value="1"/>
</dbReference>
<organism evidence="2 3">
    <name type="scientific">Nocardia terpenica</name>
    <dbReference type="NCBI Taxonomy" id="455432"/>
    <lineage>
        <taxon>Bacteria</taxon>
        <taxon>Bacillati</taxon>
        <taxon>Actinomycetota</taxon>
        <taxon>Actinomycetes</taxon>
        <taxon>Mycobacteriales</taxon>
        <taxon>Nocardiaceae</taxon>
        <taxon>Nocardia</taxon>
    </lineage>
</organism>
<dbReference type="OrthoDB" id="2515880at2"/>
<evidence type="ECO:0000256" key="1">
    <source>
        <dbReference type="SAM" id="SignalP"/>
    </source>
</evidence>
<proteinExistence type="predicted"/>
<dbReference type="InterPro" id="IPR050490">
    <property type="entry name" value="Bact_solute-bd_prot1"/>
</dbReference>
<protein>
    <submittedName>
        <fullName evidence="2">ABC transporter</fullName>
    </submittedName>
</protein>
<dbReference type="CDD" id="cd13585">
    <property type="entry name" value="PBP2_TMBP_like"/>
    <property type="match status" value="1"/>
</dbReference>
<dbReference type="InterPro" id="IPR006059">
    <property type="entry name" value="SBP"/>
</dbReference>
<dbReference type="AlphaFoldDB" id="A0A164L726"/>
<feature type="chain" id="PRO_5039361819" evidence="1">
    <location>
        <begin position="22"/>
        <end position="440"/>
    </location>
</feature>
<feature type="signal peptide" evidence="1">
    <location>
        <begin position="1"/>
        <end position="21"/>
    </location>
</feature>
<dbReference type="STRING" id="455432.AWN90_37385"/>
<dbReference type="RefSeq" id="WP_067596159.1">
    <property type="nucleotide sequence ID" value="NZ_JABMCZ010000001.1"/>
</dbReference>
<keyword evidence="1" id="KW-0732">Signal</keyword>
<evidence type="ECO:0000313" key="2">
    <source>
        <dbReference type="EMBL" id="KZM72092.1"/>
    </source>
</evidence>
<dbReference type="PANTHER" id="PTHR43649">
    <property type="entry name" value="ARABINOSE-BINDING PROTEIN-RELATED"/>
    <property type="match status" value="1"/>
</dbReference>
<dbReference type="Gene3D" id="3.40.190.10">
    <property type="entry name" value="Periplasmic binding protein-like II"/>
    <property type="match status" value="1"/>
</dbReference>
<dbReference type="EMBL" id="LWGR01000010">
    <property type="protein sequence ID" value="KZM72092.1"/>
    <property type="molecule type" value="Genomic_DNA"/>
</dbReference>
<dbReference type="Pfam" id="PF01547">
    <property type="entry name" value="SBP_bac_1"/>
    <property type="match status" value="1"/>
</dbReference>
<accession>A0A164L726</accession>